<dbReference type="InterPro" id="IPR039365">
    <property type="entry name" value="IS701-like"/>
</dbReference>
<evidence type="ECO:0000259" key="1">
    <source>
        <dbReference type="Pfam" id="PF01609"/>
    </source>
</evidence>
<dbReference type="SUPFAM" id="SSF53098">
    <property type="entry name" value="Ribonuclease H-like"/>
    <property type="match status" value="1"/>
</dbReference>
<gene>
    <name evidence="2" type="ORF">HY768_01615</name>
</gene>
<dbReference type="PANTHER" id="PTHR33627:SF1">
    <property type="entry name" value="TRANSPOSASE"/>
    <property type="match status" value="1"/>
</dbReference>
<dbReference type="Gene3D" id="3.90.350.10">
    <property type="entry name" value="Transposase Inhibitor Protein From Tn5, Chain A, domain 1"/>
    <property type="match status" value="1"/>
</dbReference>
<organism evidence="2 3">
    <name type="scientific">candidate division TA06 bacterium</name>
    <dbReference type="NCBI Taxonomy" id="2250710"/>
    <lineage>
        <taxon>Bacteria</taxon>
        <taxon>Bacteria division TA06</taxon>
    </lineage>
</organism>
<dbReference type="InterPro" id="IPR002559">
    <property type="entry name" value="Transposase_11"/>
</dbReference>
<protein>
    <submittedName>
        <fullName evidence="2">Transposase</fullName>
    </submittedName>
</protein>
<reference evidence="2" key="1">
    <citation type="submission" date="2020-07" db="EMBL/GenBank/DDBJ databases">
        <title>Huge and variable diversity of episymbiotic CPR bacteria and DPANN archaea in groundwater ecosystems.</title>
        <authorList>
            <person name="He C.Y."/>
            <person name="Keren R."/>
            <person name="Whittaker M."/>
            <person name="Farag I.F."/>
            <person name="Doudna J."/>
            <person name="Cate J.H.D."/>
            <person name="Banfield J.F."/>
        </authorList>
    </citation>
    <scope>NUCLEOTIDE SEQUENCE</scope>
    <source>
        <strain evidence="2">NC_groundwater_1520_Pr4_B-0.1um_53_5</strain>
    </source>
</reference>
<dbReference type="GO" id="GO:0006313">
    <property type="term" value="P:DNA transposition"/>
    <property type="evidence" value="ECO:0007669"/>
    <property type="project" value="InterPro"/>
</dbReference>
<dbReference type="InterPro" id="IPR012337">
    <property type="entry name" value="RNaseH-like_sf"/>
</dbReference>
<evidence type="ECO:0000313" key="3">
    <source>
        <dbReference type="Proteomes" id="UP000736328"/>
    </source>
</evidence>
<dbReference type="EMBL" id="JACQXR010000017">
    <property type="protein sequence ID" value="MBI4725920.1"/>
    <property type="molecule type" value="Genomic_DNA"/>
</dbReference>
<evidence type="ECO:0000313" key="2">
    <source>
        <dbReference type="EMBL" id="MBI4725920.1"/>
    </source>
</evidence>
<comment type="caution">
    <text evidence="2">The sequence shown here is derived from an EMBL/GenBank/DDBJ whole genome shotgun (WGS) entry which is preliminary data.</text>
</comment>
<name>A0A933I790_UNCT6</name>
<dbReference type="GO" id="GO:0004803">
    <property type="term" value="F:transposase activity"/>
    <property type="evidence" value="ECO:0007669"/>
    <property type="project" value="InterPro"/>
</dbReference>
<sequence>MQQSAKTRCISSGVLILDDTILEKTGNQMAGVRKLFDHAKKTFVNGLSLVQLFYVDSQKRYPLWYALHSNRGRKPKPTKDRTVPIGKYKIALRLIRQAIECGIRPKAVLFDAWYASVRFLKSLHKMGLSFVSRLASSRYLLVNGIRIKAADLLKQKHRYRYYKSLKAKAFAVSAILPHFGEVTVVCVKYRNKSAVIITNLNTYDLVYIVSLYRQRWAIEVYFREAKQVFGLDKFQNRSASSIQAHLALTALA</sequence>
<proteinExistence type="predicted"/>
<accession>A0A933I790</accession>
<dbReference type="AlphaFoldDB" id="A0A933I790"/>
<dbReference type="PANTHER" id="PTHR33627">
    <property type="entry name" value="TRANSPOSASE"/>
    <property type="match status" value="1"/>
</dbReference>
<dbReference type="Pfam" id="PF01609">
    <property type="entry name" value="DDE_Tnp_1"/>
    <property type="match status" value="1"/>
</dbReference>
<dbReference type="Proteomes" id="UP000736328">
    <property type="component" value="Unassembled WGS sequence"/>
</dbReference>
<dbReference type="GO" id="GO:0003677">
    <property type="term" value="F:DNA binding"/>
    <property type="evidence" value="ECO:0007669"/>
    <property type="project" value="InterPro"/>
</dbReference>
<feature type="domain" description="Transposase IS4-like" evidence="1">
    <location>
        <begin position="13"/>
        <end position="252"/>
    </location>
</feature>